<dbReference type="SUPFAM" id="SSF141072">
    <property type="entry name" value="CalX-like"/>
    <property type="match status" value="1"/>
</dbReference>
<proteinExistence type="predicted"/>
<dbReference type="OrthoDB" id="9758386at2"/>
<name>A0A545SQI1_9GAMM</name>
<feature type="domain" description="Calx-beta" evidence="5">
    <location>
        <begin position="134"/>
        <end position="231"/>
    </location>
</feature>
<dbReference type="GO" id="GO:0007154">
    <property type="term" value="P:cell communication"/>
    <property type="evidence" value="ECO:0007669"/>
    <property type="project" value="InterPro"/>
</dbReference>
<dbReference type="PROSITE" id="PS51257">
    <property type="entry name" value="PROKAR_LIPOPROTEIN"/>
    <property type="match status" value="1"/>
</dbReference>
<accession>A0A545SQI1</accession>
<reference evidence="6 7" key="1">
    <citation type="submission" date="2019-06" db="EMBL/GenBank/DDBJ databases">
        <title>Whole genome sequence for Cellvibrionaceae sp. R142.</title>
        <authorList>
            <person name="Wang G."/>
        </authorList>
    </citation>
    <scope>NUCLEOTIDE SEQUENCE [LARGE SCALE GENOMIC DNA]</scope>
    <source>
        <strain evidence="6 7">R142</strain>
    </source>
</reference>
<dbReference type="InterPro" id="IPR013783">
    <property type="entry name" value="Ig-like_fold"/>
</dbReference>
<dbReference type="Gene3D" id="2.60.40.2030">
    <property type="match status" value="1"/>
</dbReference>
<comment type="caution">
    <text evidence="6">The sequence shown here is derived from an EMBL/GenBank/DDBJ whole genome shotgun (WGS) entry which is preliminary data.</text>
</comment>
<dbReference type="AlphaFoldDB" id="A0A545SQI1"/>
<dbReference type="Gene3D" id="2.60.40.1080">
    <property type="match status" value="1"/>
</dbReference>
<dbReference type="EMBL" id="VHSG01000036">
    <property type="protein sequence ID" value="TQV67240.1"/>
    <property type="molecule type" value="Genomic_DNA"/>
</dbReference>
<evidence type="ECO:0000256" key="3">
    <source>
        <dbReference type="ARBA" id="ARBA00022837"/>
    </source>
</evidence>
<evidence type="ECO:0000313" key="6">
    <source>
        <dbReference type="EMBL" id="TQV67240.1"/>
    </source>
</evidence>
<dbReference type="InterPro" id="IPR003644">
    <property type="entry name" value="Calx_beta"/>
</dbReference>
<protein>
    <recommendedName>
        <fullName evidence="5">Calx-beta domain-containing protein</fullName>
    </recommendedName>
</protein>
<keyword evidence="1 4" id="KW-0732">Signal</keyword>
<dbReference type="Pfam" id="PF02368">
    <property type="entry name" value="Big_2"/>
    <property type="match status" value="1"/>
</dbReference>
<dbReference type="SMART" id="SM00237">
    <property type="entry name" value="Calx_beta"/>
    <property type="match status" value="1"/>
</dbReference>
<gene>
    <name evidence="6" type="ORF">FKG94_25950</name>
</gene>
<evidence type="ECO:0000256" key="1">
    <source>
        <dbReference type="ARBA" id="ARBA00022729"/>
    </source>
</evidence>
<evidence type="ECO:0000259" key="5">
    <source>
        <dbReference type="SMART" id="SM00237"/>
    </source>
</evidence>
<evidence type="ECO:0000313" key="7">
    <source>
        <dbReference type="Proteomes" id="UP000319732"/>
    </source>
</evidence>
<dbReference type="InterPro" id="IPR038081">
    <property type="entry name" value="CalX-like_sf"/>
</dbReference>
<keyword evidence="7" id="KW-1185">Reference proteome</keyword>
<dbReference type="InterPro" id="IPR003343">
    <property type="entry name" value="Big_2"/>
</dbReference>
<dbReference type="InterPro" id="IPR008964">
    <property type="entry name" value="Invasin/intimin_cell_adhesion"/>
</dbReference>
<dbReference type="Pfam" id="PF22352">
    <property type="entry name" value="K319L-like_PKD"/>
    <property type="match status" value="1"/>
</dbReference>
<sequence length="832" mass="86680">MSCRRTAAARVYVALTGLVLLALAGCGSDNSPSSADRPAVDPITGEELELLPQVSAGVRQFADPNVLVVLRGSATPAAGATITEVMWTQLSGPEVTIPDPQQLQPAVVVPDLLEETELTFLLGVEDSEGRTNSAVAFLYVRPLDVFARAIGGTVGEQEETAVFSVKLNAPQTADTVVNYVTRAGTAEEGSDYVATQGSLLFAAGETEKMVSVRLIDSDPEEGSEYFSLDITVVSEANPASNSAVMLIINNPDVIVDDEIAFINPGPLTVAVGEGIDNPIDPDSIDSPGTLVYTSSNPTVATVDQQGQATAVALGSATITAAKAGGMASYDLTVVPEAESLTLSVSESVDVEIGLAVFSGTATIDWGDGTTAVVNNRMLEDIANTGGLSIHRYGQAFTGEVRVVFSHGLNALKGWYNAGAGWQYDVDVFIDSERLEVLNLLGTNSAVNGDLATFSDSRALRELRVNVADGNLSGELSGLPGSMTLFEISAGQGAITGPLAGLPSGIVRLIVDGSNTISGDVGDIPASMEDFRVENGANTISGAVAQIPPSMSSFTLGGENTLAGNIQDLPVGVVSFRVAGENAIGGDLGLLQNEPGITFNIDGQNVITGDVANIPISVIGMFLGGNNTLFGDIQNLRAAFNGFAVNGQNTISGDLGLFDAEGPDLSIAVRGINTIEGIVARIPPRIIGLTLDGNNTVSGGIEGLHADMVIFDIDGNNRITGDLGLLQNSALTNLSIRGDNGINQLTDPPLWDPVNLNRLILDEGDFDAFGFSSTQVDDLLIFLNDRLGPAPFSNSPIIVRRFNDSPRTFASDDAVAGLEAKGYFVETNFEIEP</sequence>
<organism evidence="6 7">
    <name type="scientific">Exilibacterium tricleocarpae</name>
    <dbReference type="NCBI Taxonomy" id="2591008"/>
    <lineage>
        <taxon>Bacteria</taxon>
        <taxon>Pseudomonadati</taxon>
        <taxon>Pseudomonadota</taxon>
        <taxon>Gammaproteobacteria</taxon>
        <taxon>Cellvibrionales</taxon>
        <taxon>Cellvibrionaceae</taxon>
        <taxon>Exilibacterium</taxon>
    </lineage>
</organism>
<evidence type="ECO:0000256" key="4">
    <source>
        <dbReference type="SAM" id="SignalP"/>
    </source>
</evidence>
<dbReference type="GO" id="GO:0016020">
    <property type="term" value="C:membrane"/>
    <property type="evidence" value="ECO:0007669"/>
    <property type="project" value="InterPro"/>
</dbReference>
<keyword evidence="3" id="KW-0106">Calcium</keyword>
<feature type="signal peptide" evidence="4">
    <location>
        <begin position="1"/>
        <end position="24"/>
    </location>
</feature>
<keyword evidence="2" id="KW-0677">Repeat</keyword>
<dbReference type="RefSeq" id="WP_142929865.1">
    <property type="nucleotide sequence ID" value="NZ_ML660112.1"/>
</dbReference>
<feature type="chain" id="PRO_5021983686" description="Calx-beta domain-containing protein" evidence="4">
    <location>
        <begin position="25"/>
        <end position="832"/>
    </location>
</feature>
<dbReference type="Proteomes" id="UP000319732">
    <property type="component" value="Unassembled WGS sequence"/>
</dbReference>
<dbReference type="Pfam" id="PF03160">
    <property type="entry name" value="Calx-beta"/>
    <property type="match status" value="1"/>
</dbReference>
<dbReference type="Gene3D" id="2.60.40.10">
    <property type="entry name" value="Immunoglobulins"/>
    <property type="match status" value="1"/>
</dbReference>
<evidence type="ECO:0000256" key="2">
    <source>
        <dbReference type="ARBA" id="ARBA00022737"/>
    </source>
</evidence>
<dbReference type="SUPFAM" id="SSF49373">
    <property type="entry name" value="Invasin/intimin cell-adhesion fragments"/>
    <property type="match status" value="1"/>
</dbReference>